<feature type="domain" description="CBS" evidence="1">
    <location>
        <begin position="121"/>
        <end position="167"/>
    </location>
</feature>
<dbReference type="Proteomes" id="UP000000328">
    <property type="component" value="Chromosome"/>
</dbReference>
<evidence type="ECO:0000313" key="3">
    <source>
        <dbReference type="Proteomes" id="UP000000328"/>
    </source>
</evidence>
<dbReference type="Gene3D" id="3.10.580.10">
    <property type="entry name" value="CBS-domain"/>
    <property type="match status" value="1"/>
</dbReference>
<dbReference type="HOGENOM" id="CLU_116232_0_0_11"/>
<gene>
    <name evidence="2" type="ordered locus">AMED_3736</name>
</gene>
<dbReference type="EMBL" id="CP002000">
    <property type="protein sequence ID" value="ADJ45515.1"/>
    <property type="molecule type" value="Genomic_DNA"/>
</dbReference>
<sequence length="172" mass="18347">MALISAFALIVNPASPVGTSYAGTMHAVEMAEEYPVVELDSDALDAARLLAERRLPGLVVTDKAGCPQSVLPASQVVRFLVPSYVRDDPSLAGVLNESMADRVADKLGGRTVRSLLPEEVTELPRVNSDDTIVEVAAMMARLRCPLVAVMEDRTLNGVISASRLLQLALAPH</sequence>
<reference evidence="2 3" key="1">
    <citation type="journal article" date="2010" name="Cell Res.">
        <title>Complete genome sequence of the rifamycin SV-producing Amycolatopsis mediterranei U32 revealed its genetic characteristics in phylogeny and metabolism.</title>
        <authorList>
            <person name="Zhao W."/>
            <person name="Zhong Y."/>
            <person name="Yuan H."/>
            <person name="Wang J."/>
            <person name="Zheng H."/>
            <person name="Wang Y."/>
            <person name="Cen X."/>
            <person name="Xu F."/>
            <person name="Bai J."/>
            <person name="Han X."/>
            <person name="Lu G."/>
            <person name="Zhu Y."/>
            <person name="Shao Z."/>
            <person name="Yan H."/>
            <person name="Li C."/>
            <person name="Peng N."/>
            <person name="Zhang Z."/>
            <person name="Zhang Y."/>
            <person name="Lin W."/>
            <person name="Fan Y."/>
            <person name="Qin Z."/>
            <person name="Hu Y."/>
            <person name="Zhu B."/>
            <person name="Wang S."/>
            <person name="Ding X."/>
            <person name="Zhao G.P."/>
        </authorList>
    </citation>
    <scope>NUCLEOTIDE SEQUENCE [LARGE SCALE GENOMIC DNA]</scope>
    <source>
        <strain evidence="3">U-32</strain>
    </source>
</reference>
<protein>
    <recommendedName>
        <fullName evidence="1">CBS domain-containing protein</fullName>
    </recommendedName>
</protein>
<name>A0A0H3D3G8_AMYMU</name>
<organism evidence="2 3">
    <name type="scientific">Amycolatopsis mediterranei (strain U-32)</name>
    <dbReference type="NCBI Taxonomy" id="749927"/>
    <lineage>
        <taxon>Bacteria</taxon>
        <taxon>Bacillati</taxon>
        <taxon>Actinomycetota</taxon>
        <taxon>Actinomycetes</taxon>
        <taxon>Pseudonocardiales</taxon>
        <taxon>Pseudonocardiaceae</taxon>
        <taxon>Amycolatopsis</taxon>
    </lineage>
</organism>
<dbReference type="InterPro" id="IPR046342">
    <property type="entry name" value="CBS_dom_sf"/>
</dbReference>
<proteinExistence type="predicted"/>
<dbReference type="OrthoDB" id="3535009at2"/>
<dbReference type="SUPFAM" id="SSF54631">
    <property type="entry name" value="CBS-domain pair"/>
    <property type="match status" value="1"/>
</dbReference>
<evidence type="ECO:0000313" key="2">
    <source>
        <dbReference type="EMBL" id="ADJ45515.1"/>
    </source>
</evidence>
<dbReference type="Pfam" id="PF00571">
    <property type="entry name" value="CBS"/>
    <property type="match status" value="1"/>
</dbReference>
<evidence type="ECO:0000259" key="1">
    <source>
        <dbReference type="Pfam" id="PF00571"/>
    </source>
</evidence>
<dbReference type="eggNOG" id="COG0517">
    <property type="taxonomic scope" value="Bacteria"/>
</dbReference>
<dbReference type="CDD" id="cd17788">
    <property type="entry name" value="CBS_pair_bac"/>
    <property type="match status" value="1"/>
</dbReference>
<dbReference type="AlphaFoldDB" id="A0A0H3D3G8"/>
<accession>A0A0H3D3G8</accession>
<dbReference type="KEGG" id="amd:AMED_3736"/>
<dbReference type="PATRIC" id="fig|749927.5.peg.3864"/>
<dbReference type="InterPro" id="IPR000644">
    <property type="entry name" value="CBS_dom"/>
</dbReference>